<dbReference type="InterPro" id="IPR043728">
    <property type="entry name" value="DUF5671"/>
</dbReference>
<feature type="transmembrane region" description="Helical" evidence="1">
    <location>
        <begin position="191"/>
        <end position="210"/>
    </location>
</feature>
<feature type="transmembrane region" description="Helical" evidence="1">
    <location>
        <begin position="72"/>
        <end position="96"/>
    </location>
</feature>
<dbReference type="EMBL" id="QZJF01000017">
    <property type="protein sequence ID" value="RJR26833.1"/>
    <property type="molecule type" value="Genomic_DNA"/>
</dbReference>
<keyword evidence="1" id="KW-1133">Transmembrane helix</keyword>
<evidence type="ECO:0000313" key="4">
    <source>
        <dbReference type="Proteomes" id="UP000265540"/>
    </source>
</evidence>
<keyword evidence="1" id="KW-0812">Transmembrane</keyword>
<organism evidence="3 4">
    <name type="scientific">candidate division WWE3 bacterium</name>
    <dbReference type="NCBI Taxonomy" id="2053526"/>
    <lineage>
        <taxon>Bacteria</taxon>
        <taxon>Katanobacteria</taxon>
    </lineage>
</organism>
<gene>
    <name evidence="3" type="ORF">C4561_03580</name>
</gene>
<feature type="transmembrane region" description="Helical" evidence="1">
    <location>
        <begin position="158"/>
        <end position="179"/>
    </location>
</feature>
<proteinExistence type="predicted"/>
<dbReference type="Proteomes" id="UP000265540">
    <property type="component" value="Unassembled WGS sequence"/>
</dbReference>
<keyword evidence="1" id="KW-0472">Membrane</keyword>
<feature type="transmembrane region" description="Helical" evidence="1">
    <location>
        <begin position="116"/>
        <end position="137"/>
    </location>
</feature>
<protein>
    <recommendedName>
        <fullName evidence="2">DUF5671 domain-containing protein</fullName>
    </recommendedName>
</protein>
<evidence type="ECO:0000259" key="2">
    <source>
        <dbReference type="Pfam" id="PF18920"/>
    </source>
</evidence>
<sequence>MITRELLSFISTRRVKKISDDEIRQELQKAGWKSQDIEFALKSDLAQDTPLPPYDNINIFDKETHESKWDMFLNVLMFISMYISIYSMVDIIFKVINYYLPIRSRYSGSFNSTGGIYGIEGPLSALIVTMPLFLFLFNKVEKLAKENTWIKTVKTRATLVYATLTVAFVTFVISGISIVNSLIRGNLSVNFVAKILTVLFFAFTVFSYFIKEVRSGENTKD</sequence>
<name>A0A3A4ZC46_UNCKA</name>
<dbReference type="AlphaFoldDB" id="A0A3A4ZC46"/>
<comment type="caution">
    <text evidence="3">The sequence shown here is derived from an EMBL/GenBank/DDBJ whole genome shotgun (WGS) entry which is preliminary data.</text>
</comment>
<dbReference type="Pfam" id="PF18920">
    <property type="entry name" value="DUF5671"/>
    <property type="match status" value="1"/>
</dbReference>
<evidence type="ECO:0000256" key="1">
    <source>
        <dbReference type="SAM" id="Phobius"/>
    </source>
</evidence>
<accession>A0A3A4ZC46</accession>
<feature type="domain" description="DUF5671" evidence="2">
    <location>
        <begin position="71"/>
        <end position="206"/>
    </location>
</feature>
<evidence type="ECO:0000313" key="3">
    <source>
        <dbReference type="EMBL" id="RJR26833.1"/>
    </source>
</evidence>
<reference evidence="3 4" key="1">
    <citation type="journal article" date="2017" name="ISME J.">
        <title>Energy and carbon metabolisms in a deep terrestrial subsurface fluid microbial community.</title>
        <authorList>
            <person name="Momper L."/>
            <person name="Jungbluth S.P."/>
            <person name="Lee M.D."/>
            <person name="Amend J.P."/>
        </authorList>
    </citation>
    <scope>NUCLEOTIDE SEQUENCE [LARGE SCALE GENOMIC DNA]</scope>
    <source>
        <strain evidence="3">SURF_46</strain>
    </source>
</reference>